<name>A0A098G4Z4_9GAMM</name>
<dbReference type="FunFam" id="3.10.129.10:FF:000004">
    <property type="entry name" value="Tol-pal system-associated acyl-CoA thioesterase"/>
    <property type="match status" value="1"/>
</dbReference>
<dbReference type="KEGG" id="lfa:LFA_1629"/>
<dbReference type="PIRSF" id="PIRSF003230">
    <property type="entry name" value="YbgC"/>
    <property type="match status" value="1"/>
</dbReference>
<gene>
    <name evidence="3" type="primary">ybgC</name>
    <name evidence="3" type="ORF">LFA_1629</name>
</gene>
<dbReference type="RefSeq" id="WP_045095607.1">
    <property type="nucleotide sequence ID" value="NZ_LN614827.1"/>
</dbReference>
<dbReference type="InterPro" id="IPR029069">
    <property type="entry name" value="HotDog_dom_sf"/>
</dbReference>
<accession>A0A098G4Z4</accession>
<dbReference type="STRING" id="1212491.LFA_1629"/>
<dbReference type="PANTHER" id="PTHR31793">
    <property type="entry name" value="4-HYDROXYBENZOYL-COA THIOESTERASE FAMILY MEMBER"/>
    <property type="match status" value="1"/>
</dbReference>
<sequence length="129" mass="14974">MNFMTAQQHIIRVYTEDVDFMGIVYHANYLRYLERARAELLRNNNWTLSELIKRDVLFAIRELTIKYLYPAKLDDVLTIVTQIKNVKACSFMFEQIVTNQLGLTVCEAQIQAVCVNSELKPQQLPNFGG</sequence>
<dbReference type="Pfam" id="PF13279">
    <property type="entry name" value="4HBT_2"/>
    <property type="match status" value="1"/>
</dbReference>
<dbReference type="HOGENOM" id="CLU_101141_7_2_6"/>
<reference evidence="4" key="1">
    <citation type="submission" date="2014-09" db="EMBL/GenBank/DDBJ databases">
        <authorList>
            <person name="Gomez-Valero L."/>
        </authorList>
    </citation>
    <scope>NUCLEOTIDE SEQUENCE [LARGE SCALE GENOMIC DNA]</scope>
    <source>
        <strain evidence="4">ATCC700992</strain>
    </source>
</reference>
<protein>
    <submittedName>
        <fullName evidence="3">Acyl-CoA thioesterase</fullName>
    </submittedName>
</protein>
<keyword evidence="2" id="KW-0378">Hydrolase</keyword>
<evidence type="ECO:0000256" key="1">
    <source>
        <dbReference type="ARBA" id="ARBA00005953"/>
    </source>
</evidence>
<dbReference type="AlphaFoldDB" id="A0A098G4Z4"/>
<keyword evidence="4" id="KW-1185">Reference proteome</keyword>
<dbReference type="EMBL" id="LN614827">
    <property type="protein sequence ID" value="CEG57036.1"/>
    <property type="molecule type" value="Genomic_DNA"/>
</dbReference>
<dbReference type="SUPFAM" id="SSF54637">
    <property type="entry name" value="Thioesterase/thiol ester dehydrase-isomerase"/>
    <property type="match status" value="1"/>
</dbReference>
<organism evidence="3 4">
    <name type="scientific">Legionella fallonii LLAP-10</name>
    <dbReference type="NCBI Taxonomy" id="1212491"/>
    <lineage>
        <taxon>Bacteria</taxon>
        <taxon>Pseudomonadati</taxon>
        <taxon>Pseudomonadota</taxon>
        <taxon>Gammaproteobacteria</taxon>
        <taxon>Legionellales</taxon>
        <taxon>Legionellaceae</taxon>
        <taxon>Legionella</taxon>
    </lineage>
</organism>
<dbReference type="OrthoDB" id="9808429at2"/>
<dbReference type="Gene3D" id="3.10.129.10">
    <property type="entry name" value="Hotdog Thioesterase"/>
    <property type="match status" value="1"/>
</dbReference>
<dbReference type="InterPro" id="IPR050563">
    <property type="entry name" value="4-hydroxybenzoyl-CoA_TE"/>
</dbReference>
<evidence type="ECO:0000313" key="4">
    <source>
        <dbReference type="Proteomes" id="UP000032430"/>
    </source>
</evidence>
<dbReference type="Proteomes" id="UP000032430">
    <property type="component" value="Chromosome I"/>
</dbReference>
<comment type="similarity">
    <text evidence="1">Belongs to the 4-hydroxybenzoyl-CoA thioesterase family.</text>
</comment>
<evidence type="ECO:0000256" key="2">
    <source>
        <dbReference type="ARBA" id="ARBA00022801"/>
    </source>
</evidence>
<dbReference type="GO" id="GO:0047617">
    <property type="term" value="F:fatty acyl-CoA hydrolase activity"/>
    <property type="evidence" value="ECO:0007669"/>
    <property type="project" value="TreeGrafter"/>
</dbReference>
<dbReference type="InterPro" id="IPR006684">
    <property type="entry name" value="YbgC/YbaW"/>
</dbReference>
<evidence type="ECO:0000313" key="3">
    <source>
        <dbReference type="EMBL" id="CEG57036.1"/>
    </source>
</evidence>
<dbReference type="PANTHER" id="PTHR31793:SF37">
    <property type="entry name" value="ACYL-COA THIOESTER HYDROLASE YBGC"/>
    <property type="match status" value="1"/>
</dbReference>
<dbReference type="CDD" id="cd00586">
    <property type="entry name" value="4HBT"/>
    <property type="match status" value="1"/>
</dbReference>
<proteinExistence type="inferred from homology"/>
<dbReference type="NCBIfam" id="TIGR00051">
    <property type="entry name" value="YbgC/FadM family acyl-CoA thioesterase"/>
    <property type="match status" value="1"/>
</dbReference>